<accession>C5KGQ0</accession>
<dbReference type="Pfam" id="PF00023">
    <property type="entry name" value="Ank"/>
    <property type="match status" value="1"/>
</dbReference>
<dbReference type="InterPro" id="IPR036770">
    <property type="entry name" value="Ankyrin_rpt-contain_sf"/>
</dbReference>
<keyword evidence="1" id="KW-0472">Membrane</keyword>
<dbReference type="InParanoid" id="C5KGQ0"/>
<protein>
    <submittedName>
        <fullName evidence="2">Uncharacterized protein</fullName>
    </submittedName>
</protein>
<keyword evidence="1" id="KW-1133">Transmembrane helix</keyword>
<dbReference type="Proteomes" id="UP000007800">
    <property type="component" value="Unassembled WGS sequence"/>
</dbReference>
<dbReference type="InterPro" id="IPR002110">
    <property type="entry name" value="Ankyrin_rpt"/>
</dbReference>
<keyword evidence="1" id="KW-0812">Transmembrane</keyword>
<keyword evidence="3" id="KW-1185">Reference proteome</keyword>
<organism evidence="3">
    <name type="scientific">Perkinsus marinus (strain ATCC 50983 / TXsc)</name>
    <dbReference type="NCBI Taxonomy" id="423536"/>
    <lineage>
        <taxon>Eukaryota</taxon>
        <taxon>Sar</taxon>
        <taxon>Alveolata</taxon>
        <taxon>Perkinsozoa</taxon>
        <taxon>Perkinsea</taxon>
        <taxon>Perkinsida</taxon>
        <taxon>Perkinsidae</taxon>
        <taxon>Perkinsus</taxon>
    </lineage>
</organism>
<dbReference type="SUPFAM" id="SSF48403">
    <property type="entry name" value="Ankyrin repeat"/>
    <property type="match status" value="1"/>
</dbReference>
<dbReference type="RefSeq" id="XP_002784522.1">
    <property type="nucleotide sequence ID" value="XM_002784476.1"/>
</dbReference>
<evidence type="ECO:0000313" key="3">
    <source>
        <dbReference type="Proteomes" id="UP000007800"/>
    </source>
</evidence>
<dbReference type="OrthoDB" id="10441180at2759"/>
<evidence type="ECO:0000313" key="2">
    <source>
        <dbReference type="EMBL" id="EER16318.1"/>
    </source>
</evidence>
<reference evidence="2 3" key="1">
    <citation type="submission" date="2008-07" db="EMBL/GenBank/DDBJ databases">
        <authorList>
            <person name="El-Sayed N."/>
            <person name="Caler E."/>
            <person name="Inman J."/>
            <person name="Amedeo P."/>
            <person name="Hass B."/>
            <person name="Wortman J."/>
        </authorList>
    </citation>
    <scope>NUCLEOTIDE SEQUENCE [LARGE SCALE GENOMIC DNA]</scope>
    <source>
        <strain evidence="3">ATCC 50983 / TXsc</strain>
    </source>
</reference>
<sequence>MAYASMVTTMGHSKAVQGRDVNALYVSPHHASMDRRTPLMAALLATPRHKANAIMKGTMRIPLMEVDTLYGYTFRKYGGPAGPVEDDEEVRQGLARWQADACDLVMNIEDLDAERKDRNGCTTMHLAAAAGNRMVVDKLIDGANELGGDIRVRSLLEAIDGHGRTPADLASTWGWTEMLFMRVCTNMMMTMMLGVNIYTIVWVINIPRVPL</sequence>
<feature type="transmembrane region" description="Helical" evidence="1">
    <location>
        <begin position="183"/>
        <end position="204"/>
    </location>
</feature>
<gene>
    <name evidence="2" type="ORF">Pmar_PMAR029449</name>
</gene>
<dbReference type="EMBL" id="GG673027">
    <property type="protein sequence ID" value="EER16318.1"/>
    <property type="molecule type" value="Genomic_DNA"/>
</dbReference>
<dbReference type="Gene3D" id="1.25.40.20">
    <property type="entry name" value="Ankyrin repeat-containing domain"/>
    <property type="match status" value="1"/>
</dbReference>
<proteinExistence type="predicted"/>
<dbReference type="AlphaFoldDB" id="C5KGQ0"/>
<name>C5KGQ0_PERM5</name>
<evidence type="ECO:0000256" key="1">
    <source>
        <dbReference type="SAM" id="Phobius"/>
    </source>
</evidence>
<dbReference type="GeneID" id="9063376"/>